<dbReference type="CDD" id="cd01092">
    <property type="entry name" value="APP-like"/>
    <property type="match status" value="1"/>
</dbReference>
<dbReference type="OrthoDB" id="9806388at2"/>
<dbReference type="FunFam" id="3.90.230.10:FF:000014">
    <property type="entry name" value="Aminopeptidase P family protein"/>
    <property type="match status" value="1"/>
</dbReference>
<evidence type="ECO:0000259" key="6">
    <source>
        <dbReference type="Pfam" id="PF01321"/>
    </source>
</evidence>
<dbReference type="AlphaFoldDB" id="A0A221MBK8"/>
<dbReference type="Proteomes" id="UP000204391">
    <property type="component" value="Chromosome"/>
</dbReference>
<dbReference type="InterPro" id="IPR000994">
    <property type="entry name" value="Pept_M24"/>
</dbReference>
<comment type="cofactor">
    <cofactor evidence="1">
        <name>Mn(2+)</name>
        <dbReference type="ChEBI" id="CHEBI:29035"/>
    </cofactor>
</comment>
<dbReference type="InterPro" id="IPR029149">
    <property type="entry name" value="Creatin/AminoP/Spt16_N"/>
</dbReference>
<dbReference type="Gene3D" id="3.90.230.10">
    <property type="entry name" value="Creatinase/methionine aminopeptidase superfamily"/>
    <property type="match status" value="1"/>
</dbReference>
<organism evidence="7 8">
    <name type="scientific">Virgibacillus necropolis</name>
    <dbReference type="NCBI Taxonomy" id="163877"/>
    <lineage>
        <taxon>Bacteria</taxon>
        <taxon>Bacillati</taxon>
        <taxon>Bacillota</taxon>
        <taxon>Bacilli</taxon>
        <taxon>Bacillales</taxon>
        <taxon>Bacillaceae</taxon>
        <taxon>Virgibacillus</taxon>
    </lineage>
</organism>
<sequence>MTSRIDTLLTEMKASNLDSVLVTSKANVYYLSDYLTDPHERVIAIYISADQDPILILPNMEKEDALSAGWSYKVIGYHDHEDPWELFKTALQKSEKFPQSIGIEYDHITLDRYNAVSSILPDTTIKDAKETLANLRVIKNKKEYTILKQAADLADFGIETGINAINEGVREIDIIATIEYELKKKGIQGMSFSTMALSGAKTASPHGNPGTKKIEKGDMILFDLGVIYEGYCSDITRTVAYKSINDEQKKIYETVLEAEKNAIAISKIGTAVGQVDLAARKHIEDAGYGKYFTHRIGHGIGLETHEYPSMHGNNELLLKEGMCYTIEPGIYVPNTGGVRIEDMVYMTEKGPEILTNSPKELRIIE</sequence>
<dbReference type="PANTHER" id="PTHR46112">
    <property type="entry name" value="AMINOPEPTIDASE"/>
    <property type="match status" value="1"/>
</dbReference>
<evidence type="ECO:0000256" key="3">
    <source>
        <dbReference type="ARBA" id="ARBA00022801"/>
    </source>
</evidence>
<reference evidence="7 8" key="1">
    <citation type="journal article" date="2003" name="Int. J. Syst. Evol. Microbiol.">
        <title>Virgibacillus carmonensis sp. nov., Virgibacillus necropolis sp. nov. and Virgibacillus picturae sp. nov., three novel species isolated from deteriorated mural paintings, transfer of the species of the genus salibacillus to Virgibacillus, as Virgibacillus marismortui comb. nov. and Virgibacillus salexigens comb. nov., and emended description of the genus Virgibacillus.</title>
        <authorList>
            <person name="Heyrman J."/>
            <person name="Logan N.A."/>
            <person name="Busse H.J."/>
            <person name="Balcaen A."/>
            <person name="Lebbe L."/>
            <person name="Rodriguez-Diaz M."/>
            <person name="Swings J."/>
            <person name="De Vos P."/>
        </authorList>
    </citation>
    <scope>NUCLEOTIDE SEQUENCE [LARGE SCALE GENOMIC DNA]</scope>
    <source>
        <strain evidence="7 8">LMG 19488</strain>
    </source>
</reference>
<evidence type="ECO:0000256" key="2">
    <source>
        <dbReference type="ARBA" id="ARBA00008766"/>
    </source>
</evidence>
<keyword evidence="8" id="KW-1185">Reference proteome</keyword>
<dbReference type="PRINTS" id="PR00599">
    <property type="entry name" value="MAPEPTIDASE"/>
</dbReference>
<dbReference type="InterPro" id="IPR050659">
    <property type="entry name" value="Peptidase_M24B"/>
</dbReference>
<dbReference type="SUPFAM" id="SSF53092">
    <property type="entry name" value="Creatinase/prolidase N-terminal domain"/>
    <property type="match status" value="1"/>
</dbReference>
<accession>A0A221MBK8</accession>
<dbReference type="InterPro" id="IPR001714">
    <property type="entry name" value="Pept_M24_MAP"/>
</dbReference>
<keyword evidence="3" id="KW-0378">Hydrolase</keyword>
<dbReference type="InterPro" id="IPR000587">
    <property type="entry name" value="Creatinase_N"/>
</dbReference>
<name>A0A221MBK8_9BACI</name>
<dbReference type="InterPro" id="IPR036005">
    <property type="entry name" value="Creatinase/aminopeptidase-like"/>
</dbReference>
<dbReference type="EMBL" id="CP022437">
    <property type="protein sequence ID" value="ASN04992.1"/>
    <property type="molecule type" value="Genomic_DNA"/>
</dbReference>
<dbReference type="KEGG" id="vne:CFK40_08190"/>
<dbReference type="Pfam" id="PF00557">
    <property type="entry name" value="Peptidase_M24"/>
    <property type="match status" value="1"/>
</dbReference>
<dbReference type="RefSeq" id="WP_089531843.1">
    <property type="nucleotide sequence ID" value="NZ_CP022437.1"/>
</dbReference>
<evidence type="ECO:0000313" key="8">
    <source>
        <dbReference type="Proteomes" id="UP000204391"/>
    </source>
</evidence>
<feature type="domain" description="Creatinase N-terminal" evidence="6">
    <location>
        <begin position="4"/>
        <end position="138"/>
    </location>
</feature>
<evidence type="ECO:0000256" key="1">
    <source>
        <dbReference type="ARBA" id="ARBA00001936"/>
    </source>
</evidence>
<dbReference type="GO" id="GO:0004177">
    <property type="term" value="F:aminopeptidase activity"/>
    <property type="evidence" value="ECO:0007669"/>
    <property type="project" value="UniProtKB-ARBA"/>
</dbReference>
<proteinExistence type="inferred from homology"/>
<dbReference type="Gene3D" id="3.40.350.10">
    <property type="entry name" value="Creatinase/prolidase N-terminal domain"/>
    <property type="match status" value="1"/>
</dbReference>
<gene>
    <name evidence="7" type="ORF">CFK40_08190</name>
</gene>
<dbReference type="Pfam" id="PF01321">
    <property type="entry name" value="Creatinase_N"/>
    <property type="match status" value="1"/>
</dbReference>
<dbReference type="GO" id="GO:0008235">
    <property type="term" value="F:metalloexopeptidase activity"/>
    <property type="evidence" value="ECO:0007669"/>
    <property type="project" value="UniProtKB-ARBA"/>
</dbReference>
<evidence type="ECO:0000259" key="5">
    <source>
        <dbReference type="Pfam" id="PF00557"/>
    </source>
</evidence>
<evidence type="ECO:0000256" key="4">
    <source>
        <dbReference type="ARBA" id="ARBA00023211"/>
    </source>
</evidence>
<comment type="similarity">
    <text evidence="2">Belongs to the peptidase M24B family.</text>
</comment>
<feature type="domain" description="Peptidase M24" evidence="5">
    <location>
        <begin position="147"/>
        <end position="348"/>
    </location>
</feature>
<dbReference type="PANTHER" id="PTHR46112:SF10">
    <property type="entry name" value="DIPEPTIDASE YKVY-RELATED"/>
    <property type="match status" value="1"/>
</dbReference>
<keyword evidence="4" id="KW-0464">Manganese</keyword>
<protein>
    <submittedName>
        <fullName evidence="7">Peptidase M24 family protein</fullName>
    </submittedName>
</protein>
<dbReference type="SUPFAM" id="SSF55920">
    <property type="entry name" value="Creatinase/aminopeptidase"/>
    <property type="match status" value="1"/>
</dbReference>
<evidence type="ECO:0000313" key="7">
    <source>
        <dbReference type="EMBL" id="ASN04992.1"/>
    </source>
</evidence>